<keyword evidence="5 8" id="KW-0406">Ion transport</keyword>
<dbReference type="GO" id="GO:0030322">
    <property type="term" value="P:stabilization of membrane potential"/>
    <property type="evidence" value="ECO:0007669"/>
    <property type="project" value="TreeGrafter"/>
</dbReference>
<dbReference type="Proteomes" id="UP000887569">
    <property type="component" value="Unplaced"/>
</dbReference>
<comment type="similarity">
    <text evidence="8">Belongs to the two pore domain potassium channel (TC 1.A.1.8) family.</text>
</comment>
<dbReference type="GO" id="GO:0022841">
    <property type="term" value="F:potassium ion leak channel activity"/>
    <property type="evidence" value="ECO:0007669"/>
    <property type="project" value="TreeGrafter"/>
</dbReference>
<keyword evidence="7 8" id="KW-0407">Ion channel</keyword>
<name>A0A915A8I6_PARUN</name>
<evidence type="ECO:0000256" key="6">
    <source>
        <dbReference type="ARBA" id="ARBA00023136"/>
    </source>
</evidence>
<evidence type="ECO:0000256" key="3">
    <source>
        <dbReference type="ARBA" id="ARBA00022692"/>
    </source>
</evidence>
<feature type="domain" description="Potassium channel" evidence="11">
    <location>
        <begin position="144"/>
        <end position="204"/>
    </location>
</feature>
<evidence type="ECO:0000259" key="11">
    <source>
        <dbReference type="Pfam" id="PF07885"/>
    </source>
</evidence>
<dbReference type="InterPro" id="IPR003280">
    <property type="entry name" value="2pore_dom_K_chnl"/>
</dbReference>
<dbReference type="InterPro" id="IPR013099">
    <property type="entry name" value="K_chnl_dom"/>
</dbReference>
<dbReference type="PANTHER" id="PTHR11003">
    <property type="entry name" value="POTASSIUM CHANNEL, SUBFAMILY K"/>
    <property type="match status" value="1"/>
</dbReference>
<feature type="compositionally biased region" description="Basic and acidic residues" evidence="9">
    <location>
        <begin position="455"/>
        <end position="468"/>
    </location>
</feature>
<protein>
    <submittedName>
        <fullName evidence="13">Potassium channel domain-containing protein</fullName>
    </submittedName>
</protein>
<feature type="transmembrane region" description="Helical" evidence="10">
    <location>
        <begin position="260"/>
        <end position="281"/>
    </location>
</feature>
<evidence type="ECO:0000256" key="9">
    <source>
        <dbReference type="SAM" id="MobiDB-lite"/>
    </source>
</evidence>
<dbReference type="Pfam" id="PF07885">
    <property type="entry name" value="Ion_trans_2"/>
    <property type="match status" value="2"/>
</dbReference>
<feature type="region of interest" description="Disordered" evidence="9">
    <location>
        <begin position="433"/>
        <end position="468"/>
    </location>
</feature>
<evidence type="ECO:0000256" key="2">
    <source>
        <dbReference type="ARBA" id="ARBA00022448"/>
    </source>
</evidence>
<dbReference type="GO" id="GO:0015271">
    <property type="term" value="F:outward rectifier potassium channel activity"/>
    <property type="evidence" value="ECO:0007669"/>
    <property type="project" value="TreeGrafter"/>
</dbReference>
<feature type="transmembrane region" description="Helical" evidence="10">
    <location>
        <begin position="288"/>
        <end position="307"/>
    </location>
</feature>
<organism evidence="12 13">
    <name type="scientific">Parascaris univalens</name>
    <name type="common">Nematode worm</name>
    <dbReference type="NCBI Taxonomy" id="6257"/>
    <lineage>
        <taxon>Eukaryota</taxon>
        <taxon>Metazoa</taxon>
        <taxon>Ecdysozoa</taxon>
        <taxon>Nematoda</taxon>
        <taxon>Chromadorea</taxon>
        <taxon>Rhabditida</taxon>
        <taxon>Spirurina</taxon>
        <taxon>Ascaridomorpha</taxon>
        <taxon>Ascaridoidea</taxon>
        <taxon>Ascarididae</taxon>
        <taxon>Parascaris</taxon>
    </lineage>
</organism>
<dbReference type="AlphaFoldDB" id="A0A915A8I6"/>
<evidence type="ECO:0000256" key="4">
    <source>
        <dbReference type="ARBA" id="ARBA00022989"/>
    </source>
</evidence>
<evidence type="ECO:0000256" key="5">
    <source>
        <dbReference type="ARBA" id="ARBA00023065"/>
    </source>
</evidence>
<keyword evidence="4 10" id="KW-1133">Transmembrane helix</keyword>
<dbReference type="Gene3D" id="1.10.287.70">
    <property type="match status" value="1"/>
</dbReference>
<proteinExistence type="inferred from homology"/>
<evidence type="ECO:0000313" key="12">
    <source>
        <dbReference type="Proteomes" id="UP000887569"/>
    </source>
</evidence>
<keyword evidence="3 8" id="KW-0812">Transmembrane</keyword>
<evidence type="ECO:0000313" key="13">
    <source>
        <dbReference type="WBParaSite" id="PgR003_g045_t02"/>
    </source>
</evidence>
<feature type="transmembrane region" description="Helical" evidence="10">
    <location>
        <begin position="313"/>
        <end position="335"/>
    </location>
</feature>
<sequence>MLELGLHVLSAPMGSQEFSISAFLIYRHQNCNFCQVHKWMFWNIIVLKYDEWRLHHLFLLIILLLYSVIGAVSFVAFEQPNELAKRAHAKAYALRRSEFAKLRLFRELKTYHRKIIAKPSARSFKELRSVIIRYDRRMRFGVEKDAPLKWTLWGGLYYSGTVYTTIGYGDMAAETVGGRLFTMFYAAAGIPLVITILNDWGSLLFYIMQNLWINSLRHISNKVKSLFTFSNRKETIFQTNKDDIVNVEWDSVELEAAESLPLTAALIMLIFWVVLCASIFCMFEEWSLFESIYFFFVSLTTIGFGDLTPNHEVAVGNFVLILLGLSVVSMSINIIQLQVEVVFERIVKSIDSDFKTKIIDQLADKEARKASESGANMVLPEQKIDEHMEDNRLGHYIKEYEKNASGNDRLLIRFMSKHQKKMLNDRYDEKAKMRNKSTQTMPLHESAAVQTDEVEQVKDSHPLKTDTVKEDIPFPSKFYIYNTGE</sequence>
<evidence type="ECO:0000256" key="8">
    <source>
        <dbReference type="RuleBase" id="RU003857"/>
    </source>
</evidence>
<dbReference type="SUPFAM" id="SSF81324">
    <property type="entry name" value="Voltage-gated potassium channels"/>
    <property type="match status" value="2"/>
</dbReference>
<dbReference type="PANTHER" id="PTHR11003:SF324">
    <property type="entry name" value="POTASSIUM CHANNEL DOMAIN-CONTAINING PROTEIN"/>
    <property type="match status" value="1"/>
</dbReference>
<evidence type="ECO:0000256" key="10">
    <source>
        <dbReference type="SAM" id="Phobius"/>
    </source>
</evidence>
<reference evidence="13" key="1">
    <citation type="submission" date="2022-11" db="UniProtKB">
        <authorList>
            <consortium name="WormBaseParasite"/>
        </authorList>
    </citation>
    <scope>IDENTIFICATION</scope>
</reference>
<dbReference type="GO" id="GO:0005886">
    <property type="term" value="C:plasma membrane"/>
    <property type="evidence" value="ECO:0007669"/>
    <property type="project" value="TreeGrafter"/>
</dbReference>
<keyword evidence="2 8" id="KW-0813">Transport</keyword>
<dbReference type="WBParaSite" id="PgR003_g045_t02">
    <property type="protein sequence ID" value="PgR003_g045_t02"/>
    <property type="gene ID" value="PgR003_g045"/>
</dbReference>
<dbReference type="PRINTS" id="PR01333">
    <property type="entry name" value="2POREKCHANEL"/>
</dbReference>
<comment type="subcellular location">
    <subcellularLocation>
        <location evidence="1">Membrane</location>
        <topology evidence="1">Multi-pass membrane protein</topology>
    </subcellularLocation>
</comment>
<evidence type="ECO:0000256" key="1">
    <source>
        <dbReference type="ARBA" id="ARBA00004141"/>
    </source>
</evidence>
<accession>A0A915A8I6</accession>
<feature type="transmembrane region" description="Helical" evidence="10">
    <location>
        <begin position="57"/>
        <end position="77"/>
    </location>
</feature>
<keyword evidence="6 10" id="KW-0472">Membrane</keyword>
<feature type="domain" description="Potassium channel" evidence="11">
    <location>
        <begin position="267"/>
        <end position="336"/>
    </location>
</feature>
<feature type="transmembrane region" description="Helical" evidence="10">
    <location>
        <begin position="184"/>
        <end position="208"/>
    </location>
</feature>
<evidence type="ECO:0000256" key="7">
    <source>
        <dbReference type="ARBA" id="ARBA00023303"/>
    </source>
</evidence>
<keyword evidence="12" id="KW-1185">Reference proteome</keyword>